<evidence type="ECO:0000256" key="9">
    <source>
        <dbReference type="PIRSR" id="PIRSR000485-1"/>
    </source>
</evidence>
<dbReference type="NCBIfam" id="TIGR01134">
    <property type="entry name" value="purF"/>
    <property type="match status" value="1"/>
</dbReference>
<reference evidence="12 13" key="1">
    <citation type="submission" date="2014-02" db="EMBL/GenBank/DDBJ databases">
        <title>Expanding our view of genomic diversity in Candidatus Accumulibacter clades.</title>
        <authorList>
            <person name="Skennerton C.T."/>
            <person name="Barr J.J."/>
            <person name="Slater F.R."/>
            <person name="Bond P.L."/>
            <person name="Tyson G.W."/>
        </authorList>
    </citation>
    <scope>NUCLEOTIDE SEQUENCE [LARGE SCALE GENOMIC DNA]</scope>
    <source>
        <strain evidence="13">BA-91</strain>
    </source>
</reference>
<dbReference type="UniPathway" id="UPA00074">
    <property type="reaction ID" value="UER00124"/>
</dbReference>
<evidence type="ECO:0000313" key="12">
    <source>
        <dbReference type="EMBL" id="KFB74316.1"/>
    </source>
</evidence>
<dbReference type="PROSITE" id="PS51278">
    <property type="entry name" value="GATASE_TYPE_2"/>
    <property type="match status" value="1"/>
</dbReference>
<dbReference type="CDD" id="cd00715">
    <property type="entry name" value="GPATase_N"/>
    <property type="match status" value="1"/>
</dbReference>
<dbReference type="GO" id="GO:0004044">
    <property type="term" value="F:amidophosphoribosyltransferase activity"/>
    <property type="evidence" value="ECO:0007669"/>
    <property type="project" value="UniProtKB-UniRule"/>
</dbReference>
<sequence length="508" mass="56088">MCGILGVVATSPVNQLLYDGLMVLQHRGQDAAGIATAERDEFHLHKASGLVRDVFRTRNMRALPGNMGIAHCRYPTAGSAFDSSLSQPFYVNSPFGIVLGHNGNLTNTEQLKEEMYRQDLRHINTHSDSEVLLNALAHELQATAKGFRLDLDTIFGAVAAVHRRCRGAYAVVAMIAGYGMLAFRDPFGIRPLVFGSNETPDGTEYLFASESVALDTLGFKVLRDVAPGEAIFIDFDHRMHQRQCARSSALAPCIFEFVYLARPDSVIDGVSVYEARLRMGEHLADKLVKHIPVDEIDVVIPIPDSSRPSAMQLAQRIGVPYREGFVKNRYIGRTFIMPGQATRKRSVRQKLNTVAQEFKGKRVLLVDDSIVRGTTSREIVEMARAAGALKVYFASASPPVRYPNVYGIDMPTRSELIATGRTGEEIAREIGADALVYQDLDALKASIRELKPSLCHFDTSCFDGCYVTGDVSAEYLTAIEMAREGHHPTTKEERWASKQLHLNLLSAG</sequence>
<dbReference type="SUPFAM" id="SSF56235">
    <property type="entry name" value="N-terminal nucleophile aminohydrolases (Ntn hydrolases)"/>
    <property type="match status" value="1"/>
</dbReference>
<comment type="function">
    <text evidence="7">Catalyzes the formation of phosphoribosylamine from phosphoribosylpyrophosphate (PRPP) and glutamine.</text>
</comment>
<feature type="binding site" evidence="7 10">
    <location>
        <position position="367"/>
    </location>
    <ligand>
        <name>Mg(2+)</name>
        <dbReference type="ChEBI" id="CHEBI:18420"/>
    </ligand>
</feature>
<name>A0A080LZP9_9PROT</name>
<evidence type="ECO:0000256" key="1">
    <source>
        <dbReference type="ARBA" id="ARBA00005209"/>
    </source>
</evidence>
<dbReference type="PIRSF" id="PIRSF000485">
    <property type="entry name" value="Amd_phspho_trans"/>
    <property type="match status" value="1"/>
</dbReference>
<feature type="domain" description="Glutamine amidotransferase type-2" evidence="11">
    <location>
        <begin position="2"/>
        <end position="236"/>
    </location>
</feature>
<dbReference type="SUPFAM" id="SSF53271">
    <property type="entry name" value="PRTase-like"/>
    <property type="match status" value="1"/>
</dbReference>
<keyword evidence="5 7" id="KW-0658">Purine biosynthesis</keyword>
<evidence type="ECO:0000256" key="7">
    <source>
        <dbReference type="HAMAP-Rule" id="MF_01931"/>
    </source>
</evidence>
<dbReference type="Pfam" id="PF13522">
    <property type="entry name" value="GATase_6"/>
    <property type="match status" value="1"/>
</dbReference>
<dbReference type="PANTHER" id="PTHR11907">
    <property type="entry name" value="AMIDOPHOSPHORIBOSYLTRANSFERASE"/>
    <property type="match status" value="1"/>
</dbReference>
<dbReference type="InterPro" id="IPR029055">
    <property type="entry name" value="Ntn_hydrolases_N"/>
</dbReference>
<organism evidence="12 13">
    <name type="scientific">Candidatus Accumulibacter phosphatis</name>
    <dbReference type="NCBI Taxonomy" id="327160"/>
    <lineage>
        <taxon>Bacteria</taxon>
        <taxon>Pseudomonadati</taxon>
        <taxon>Pseudomonadota</taxon>
        <taxon>Betaproteobacteria</taxon>
        <taxon>Candidatus Accumulibacter</taxon>
    </lineage>
</organism>
<dbReference type="GO" id="GO:0009113">
    <property type="term" value="P:purine nucleobase biosynthetic process"/>
    <property type="evidence" value="ECO:0007669"/>
    <property type="project" value="UniProtKB-UniRule"/>
</dbReference>
<dbReference type="Gene3D" id="3.60.20.10">
    <property type="entry name" value="Glutamine Phosphoribosylpyrophosphate, subunit 1, domain 1"/>
    <property type="match status" value="1"/>
</dbReference>
<evidence type="ECO:0000256" key="5">
    <source>
        <dbReference type="ARBA" id="ARBA00022755"/>
    </source>
</evidence>
<dbReference type="GO" id="GO:0000287">
    <property type="term" value="F:magnesium ion binding"/>
    <property type="evidence" value="ECO:0007669"/>
    <property type="project" value="UniProtKB-UniRule"/>
</dbReference>
<evidence type="ECO:0000256" key="10">
    <source>
        <dbReference type="PIRSR" id="PIRSR000485-2"/>
    </source>
</evidence>
<dbReference type="Gene3D" id="3.40.50.2020">
    <property type="match status" value="1"/>
</dbReference>
<dbReference type="Proteomes" id="UP000020077">
    <property type="component" value="Unassembled WGS sequence"/>
</dbReference>
<keyword evidence="6 7" id="KW-0315">Glutamine amidotransferase</keyword>
<dbReference type="EC" id="2.4.2.14" evidence="7"/>
<comment type="caution">
    <text evidence="12">The sequence shown here is derived from an EMBL/GenBank/DDBJ whole genome shotgun (WGS) entry which is preliminary data.</text>
</comment>
<feature type="binding site" evidence="7 10">
    <location>
        <position position="368"/>
    </location>
    <ligand>
        <name>Mg(2+)</name>
        <dbReference type="ChEBI" id="CHEBI:18420"/>
    </ligand>
</feature>
<comment type="pathway">
    <text evidence="1 7 8">Purine metabolism; IMP biosynthesis via de novo pathway; N(1)-(5-phospho-D-ribosyl)glycinamide from 5-phospho-alpha-D-ribose 1-diphosphate: step 1/2.</text>
</comment>
<dbReference type="AlphaFoldDB" id="A0A080LZP9"/>
<gene>
    <name evidence="7 12" type="primary">purF</name>
    <name evidence="12" type="ORF">AW09_000407</name>
</gene>
<dbReference type="EMBL" id="JDVG02000062">
    <property type="protein sequence ID" value="KFB74316.1"/>
    <property type="molecule type" value="Genomic_DNA"/>
</dbReference>
<feature type="binding site" evidence="7 10">
    <location>
        <position position="305"/>
    </location>
    <ligand>
        <name>Mg(2+)</name>
        <dbReference type="ChEBI" id="CHEBI:18420"/>
    </ligand>
</feature>
<evidence type="ECO:0000259" key="11">
    <source>
        <dbReference type="PROSITE" id="PS51278"/>
    </source>
</evidence>
<evidence type="ECO:0000256" key="4">
    <source>
        <dbReference type="ARBA" id="ARBA00022679"/>
    </source>
</evidence>
<keyword evidence="7 10" id="KW-0479">Metal-binding</keyword>
<dbReference type="InterPro" id="IPR035584">
    <property type="entry name" value="PurF_N"/>
</dbReference>
<evidence type="ECO:0000256" key="6">
    <source>
        <dbReference type="ARBA" id="ARBA00022962"/>
    </source>
</evidence>
<dbReference type="HAMAP" id="MF_01931">
    <property type="entry name" value="PurF"/>
    <property type="match status" value="1"/>
</dbReference>
<feature type="active site" description="Nucleophile" evidence="7 9">
    <location>
        <position position="2"/>
    </location>
</feature>
<accession>A0A080LZP9</accession>
<evidence type="ECO:0000256" key="3">
    <source>
        <dbReference type="ARBA" id="ARBA00022676"/>
    </source>
</evidence>
<dbReference type="CDD" id="cd06223">
    <property type="entry name" value="PRTases_typeI"/>
    <property type="match status" value="1"/>
</dbReference>
<proteinExistence type="inferred from homology"/>
<comment type="similarity">
    <text evidence="2 7 8">In the C-terminal section; belongs to the purine/pyrimidine phosphoribosyltransferase family.</text>
</comment>
<protein>
    <recommendedName>
        <fullName evidence="7">Amidophosphoribosyltransferase</fullName>
        <shortName evidence="7">ATase</shortName>
        <ecNumber evidence="7">2.4.2.14</ecNumber>
    </recommendedName>
    <alternativeName>
        <fullName evidence="7">Glutamine phosphoribosylpyrophosphate amidotransferase</fullName>
        <shortName evidence="7">GPATase</shortName>
    </alternativeName>
</protein>
<dbReference type="InterPro" id="IPR005854">
    <property type="entry name" value="PurF"/>
</dbReference>
<evidence type="ECO:0000313" key="13">
    <source>
        <dbReference type="Proteomes" id="UP000020077"/>
    </source>
</evidence>
<keyword evidence="4 7" id="KW-0808">Transferase</keyword>
<evidence type="ECO:0000256" key="8">
    <source>
        <dbReference type="PIRNR" id="PIRNR000485"/>
    </source>
</evidence>
<dbReference type="GO" id="GO:0006189">
    <property type="term" value="P:'de novo' IMP biosynthetic process"/>
    <property type="evidence" value="ECO:0007669"/>
    <property type="project" value="UniProtKB-UniRule"/>
</dbReference>
<evidence type="ECO:0000256" key="2">
    <source>
        <dbReference type="ARBA" id="ARBA00010138"/>
    </source>
</evidence>
<comment type="catalytic activity">
    <reaction evidence="7 8">
        <text>5-phospho-beta-D-ribosylamine + L-glutamate + diphosphate = 5-phospho-alpha-D-ribose 1-diphosphate + L-glutamine + H2O</text>
        <dbReference type="Rhea" id="RHEA:14905"/>
        <dbReference type="ChEBI" id="CHEBI:15377"/>
        <dbReference type="ChEBI" id="CHEBI:29985"/>
        <dbReference type="ChEBI" id="CHEBI:33019"/>
        <dbReference type="ChEBI" id="CHEBI:58017"/>
        <dbReference type="ChEBI" id="CHEBI:58359"/>
        <dbReference type="ChEBI" id="CHEBI:58681"/>
        <dbReference type="EC" id="2.4.2.14"/>
    </reaction>
</comment>
<comment type="caution">
    <text evidence="7">Lacks conserved residue(s) required for the propagation of feature annotation.</text>
</comment>
<dbReference type="InterPro" id="IPR000836">
    <property type="entry name" value="PRTase_dom"/>
</dbReference>
<dbReference type="Pfam" id="PF00156">
    <property type="entry name" value="Pribosyltran"/>
    <property type="match status" value="1"/>
</dbReference>
<keyword evidence="7 10" id="KW-0460">Magnesium</keyword>
<dbReference type="InterPro" id="IPR029057">
    <property type="entry name" value="PRTase-like"/>
</dbReference>
<comment type="cofactor">
    <cofactor evidence="7 10">
        <name>Mg(2+)</name>
        <dbReference type="ChEBI" id="CHEBI:18420"/>
    </cofactor>
    <text evidence="7 10">Binds 1 Mg(2+) ion per subunit.</text>
</comment>
<dbReference type="InterPro" id="IPR017932">
    <property type="entry name" value="GATase_2_dom"/>
</dbReference>
<keyword evidence="3 7" id="KW-0328">Glycosyltransferase</keyword>